<keyword evidence="2" id="KW-1185">Reference proteome</keyword>
<reference evidence="1" key="1">
    <citation type="submission" date="2021-06" db="EMBL/GenBank/DDBJ databases">
        <authorList>
            <person name="Kallberg Y."/>
            <person name="Tangrot J."/>
            <person name="Rosling A."/>
        </authorList>
    </citation>
    <scope>NUCLEOTIDE SEQUENCE</scope>
    <source>
        <strain evidence="1">AZ414A</strain>
    </source>
</reference>
<name>A0A9N9AV45_9GLOM</name>
<gene>
    <name evidence="1" type="ORF">DEBURN_LOCUS6728</name>
</gene>
<organism evidence="1 2">
    <name type="scientific">Diversispora eburnea</name>
    <dbReference type="NCBI Taxonomy" id="1213867"/>
    <lineage>
        <taxon>Eukaryota</taxon>
        <taxon>Fungi</taxon>
        <taxon>Fungi incertae sedis</taxon>
        <taxon>Mucoromycota</taxon>
        <taxon>Glomeromycotina</taxon>
        <taxon>Glomeromycetes</taxon>
        <taxon>Diversisporales</taxon>
        <taxon>Diversisporaceae</taxon>
        <taxon>Diversispora</taxon>
    </lineage>
</organism>
<evidence type="ECO:0000313" key="1">
    <source>
        <dbReference type="EMBL" id="CAG8543373.1"/>
    </source>
</evidence>
<sequence>MSTSTCIVYEEFIIINEKLSFVEDVPPTVANTSGTSGAPTQGRDSEIIENIENVPLLNKEQSMSSGFESLQIGTSSSPSKIWIKYGDSQPVKIVFDGDVNDLIEAIKEKLSPDLDDVPLDRITLRRHDEEVNLRADLTVDQSFVNTYDTPLQVIVNVPMTLKRKHEESPENLSDIVKSAVREELSREKGSLPITSTHVMSIVHMGRGKGQRSKMHNVRTWFEHALKLPSDFQVNDIHKQVTNQCEWVVPTYPLEYMKRIASGLKLRKKKMILKKVKPWESYSGDNNEKLITKSIIGDRVDKNPGEGLMNLLLKKGTSSLRENLKTMKNDIKKIENKPALIKKSNIPKDPMLGLEQIQIWVHLENVEDEFSKIFLMNELK</sequence>
<dbReference type="AlphaFoldDB" id="A0A9N9AV45"/>
<accession>A0A9N9AV45</accession>
<comment type="caution">
    <text evidence="1">The sequence shown here is derived from an EMBL/GenBank/DDBJ whole genome shotgun (WGS) entry which is preliminary data.</text>
</comment>
<proteinExistence type="predicted"/>
<dbReference type="OrthoDB" id="2437677at2759"/>
<dbReference type="Proteomes" id="UP000789706">
    <property type="component" value="Unassembled WGS sequence"/>
</dbReference>
<evidence type="ECO:0000313" key="2">
    <source>
        <dbReference type="Proteomes" id="UP000789706"/>
    </source>
</evidence>
<protein>
    <submittedName>
        <fullName evidence="1">5270_t:CDS:1</fullName>
    </submittedName>
</protein>
<dbReference type="EMBL" id="CAJVPK010000724">
    <property type="protein sequence ID" value="CAG8543373.1"/>
    <property type="molecule type" value="Genomic_DNA"/>
</dbReference>